<dbReference type="InterPro" id="IPR009003">
    <property type="entry name" value="Peptidase_S1_PA"/>
</dbReference>
<dbReference type="RefSeq" id="WP_081147937.1">
    <property type="nucleotide sequence ID" value="NZ_LVYD01000046.1"/>
</dbReference>
<organism evidence="2 3">
    <name type="scientific">Niastella vici</name>
    <dbReference type="NCBI Taxonomy" id="1703345"/>
    <lineage>
        <taxon>Bacteria</taxon>
        <taxon>Pseudomonadati</taxon>
        <taxon>Bacteroidota</taxon>
        <taxon>Chitinophagia</taxon>
        <taxon>Chitinophagales</taxon>
        <taxon>Chitinophagaceae</taxon>
        <taxon>Niastella</taxon>
    </lineage>
</organism>
<dbReference type="PANTHER" id="PTHR43019">
    <property type="entry name" value="SERINE ENDOPROTEASE DEGS"/>
    <property type="match status" value="1"/>
</dbReference>
<dbReference type="InterPro" id="IPR001940">
    <property type="entry name" value="Peptidase_S1C"/>
</dbReference>
<proteinExistence type="predicted"/>
<name>A0A1V9FXZ1_9BACT</name>
<dbReference type="OrthoDB" id="9766361at2"/>
<reference evidence="2 3" key="1">
    <citation type="submission" date="2016-03" db="EMBL/GenBank/DDBJ databases">
        <title>Niastella vici sp. nov., isolated from farmland soil.</title>
        <authorList>
            <person name="Chen L."/>
            <person name="Wang D."/>
            <person name="Yang S."/>
            <person name="Wang G."/>
        </authorList>
    </citation>
    <scope>NUCLEOTIDE SEQUENCE [LARGE SCALE GENOMIC DNA]</scope>
    <source>
        <strain evidence="2 3">DJ57</strain>
    </source>
</reference>
<dbReference type="Pfam" id="PF13365">
    <property type="entry name" value="Trypsin_2"/>
    <property type="match status" value="1"/>
</dbReference>
<evidence type="ECO:0000313" key="2">
    <source>
        <dbReference type="EMBL" id="OQP63213.1"/>
    </source>
</evidence>
<dbReference type="PANTHER" id="PTHR43019:SF23">
    <property type="entry name" value="PROTEASE DO-LIKE 5, CHLOROPLASTIC"/>
    <property type="match status" value="1"/>
</dbReference>
<comment type="caution">
    <text evidence="2">The sequence shown here is derived from an EMBL/GenBank/DDBJ whole genome shotgun (WGS) entry which is preliminary data.</text>
</comment>
<dbReference type="EMBL" id="LVYD01000046">
    <property type="protein sequence ID" value="OQP63213.1"/>
    <property type="molecule type" value="Genomic_DNA"/>
</dbReference>
<feature type="transmembrane region" description="Helical" evidence="1">
    <location>
        <begin position="95"/>
        <end position="117"/>
    </location>
</feature>
<protein>
    <submittedName>
        <fullName evidence="2">Peptidase S1</fullName>
    </submittedName>
</protein>
<dbReference type="SUPFAM" id="SSF50494">
    <property type="entry name" value="Trypsin-like serine proteases"/>
    <property type="match status" value="1"/>
</dbReference>
<dbReference type="STRING" id="1703345.A3860_25320"/>
<dbReference type="PRINTS" id="PR00834">
    <property type="entry name" value="PROTEASES2C"/>
</dbReference>
<evidence type="ECO:0000313" key="3">
    <source>
        <dbReference type="Proteomes" id="UP000192796"/>
    </source>
</evidence>
<sequence>MQDVQLLDAIERFLRGEMTPEEMASFEQLRKSNPEVDEKVVEHTMFLQQMEAFSDRKNFKSILHDVHNQLLESGDIKEAAPKATVIQLWRKYKRVMAVAASIAGITTITIAGMTTYYSQKKTGQDFERLKREVKREVGQKVSEAINTVTVQAARNTKAPENTPVKFGGTGFLVDGKGIIVTNAHVVNGSTTVVVQNSKGQEFRSRIIYSNPETDLAFIKIEDADFRSIGPLPYGIGKRSTDLGESLFTLGYPREEIVYNEGYMSAKTGYNGDTLSFQIGVSANPGNSGGPVFNKNGEVIGIINARQKAAEGVVFALTAKNIFRSLEDLKKDSAFQNIRLTLNSSIRNMDRVQQIKKIEDGVFMVKVY</sequence>
<keyword evidence="1" id="KW-0812">Transmembrane</keyword>
<dbReference type="InterPro" id="IPR043504">
    <property type="entry name" value="Peptidase_S1_PA_chymotrypsin"/>
</dbReference>
<dbReference type="GO" id="GO:0006508">
    <property type="term" value="P:proteolysis"/>
    <property type="evidence" value="ECO:0007669"/>
    <property type="project" value="InterPro"/>
</dbReference>
<dbReference type="GO" id="GO:0004252">
    <property type="term" value="F:serine-type endopeptidase activity"/>
    <property type="evidence" value="ECO:0007669"/>
    <property type="project" value="InterPro"/>
</dbReference>
<dbReference type="AlphaFoldDB" id="A0A1V9FXZ1"/>
<keyword evidence="1" id="KW-1133">Transmembrane helix</keyword>
<gene>
    <name evidence="2" type="ORF">A3860_25320</name>
</gene>
<keyword evidence="1" id="KW-0472">Membrane</keyword>
<keyword evidence="3" id="KW-1185">Reference proteome</keyword>
<dbReference type="Gene3D" id="2.40.10.10">
    <property type="entry name" value="Trypsin-like serine proteases"/>
    <property type="match status" value="2"/>
</dbReference>
<evidence type="ECO:0000256" key="1">
    <source>
        <dbReference type="SAM" id="Phobius"/>
    </source>
</evidence>
<accession>A0A1V9FXZ1</accession>
<dbReference type="Proteomes" id="UP000192796">
    <property type="component" value="Unassembled WGS sequence"/>
</dbReference>